<reference evidence="1 2" key="1">
    <citation type="submission" date="2020-09" db="EMBL/GenBank/DDBJ databases">
        <title>De no assembly of potato wild relative species, Solanum commersonii.</title>
        <authorList>
            <person name="Cho K."/>
        </authorList>
    </citation>
    <scope>NUCLEOTIDE SEQUENCE [LARGE SCALE GENOMIC DNA]</scope>
    <source>
        <strain evidence="1">LZ3.2</strain>
        <tissue evidence="1">Leaf</tissue>
    </source>
</reference>
<evidence type="ECO:0000313" key="1">
    <source>
        <dbReference type="EMBL" id="KAG5608870.1"/>
    </source>
</evidence>
<dbReference type="AlphaFoldDB" id="A0A9J5ZDB7"/>
<evidence type="ECO:0000313" key="2">
    <source>
        <dbReference type="Proteomes" id="UP000824120"/>
    </source>
</evidence>
<name>A0A9J5ZDB7_SOLCO</name>
<keyword evidence="2" id="KW-1185">Reference proteome</keyword>
<gene>
    <name evidence="1" type="ORF">H5410_020151</name>
</gene>
<comment type="caution">
    <text evidence="1">The sequence shown here is derived from an EMBL/GenBank/DDBJ whole genome shotgun (WGS) entry which is preliminary data.</text>
</comment>
<accession>A0A9J5ZDB7</accession>
<protein>
    <submittedName>
        <fullName evidence="1">Uncharacterized protein</fullName>
    </submittedName>
</protein>
<dbReference type="Proteomes" id="UP000824120">
    <property type="component" value="Chromosome 4"/>
</dbReference>
<organism evidence="1 2">
    <name type="scientific">Solanum commersonii</name>
    <name type="common">Commerson's wild potato</name>
    <name type="synonym">Commerson's nightshade</name>
    <dbReference type="NCBI Taxonomy" id="4109"/>
    <lineage>
        <taxon>Eukaryota</taxon>
        <taxon>Viridiplantae</taxon>
        <taxon>Streptophyta</taxon>
        <taxon>Embryophyta</taxon>
        <taxon>Tracheophyta</taxon>
        <taxon>Spermatophyta</taxon>
        <taxon>Magnoliopsida</taxon>
        <taxon>eudicotyledons</taxon>
        <taxon>Gunneridae</taxon>
        <taxon>Pentapetalae</taxon>
        <taxon>asterids</taxon>
        <taxon>lamiids</taxon>
        <taxon>Solanales</taxon>
        <taxon>Solanaceae</taxon>
        <taxon>Solanoideae</taxon>
        <taxon>Solaneae</taxon>
        <taxon>Solanum</taxon>
    </lineage>
</organism>
<sequence>MPILVYQAIDWFQEMTREICSSSKKPTGECEFRASLNCQYELTYCIGAKFIQALKFDRLGRIDPFFLWPENG</sequence>
<proteinExistence type="predicted"/>
<dbReference type="EMBL" id="JACXVP010000004">
    <property type="protein sequence ID" value="KAG5608870.1"/>
    <property type="molecule type" value="Genomic_DNA"/>
</dbReference>